<feature type="transmembrane region" description="Helical" evidence="1">
    <location>
        <begin position="156"/>
        <end position="176"/>
    </location>
</feature>
<reference evidence="4" key="1">
    <citation type="submission" date="2017-06" db="EMBL/GenBank/DDBJ databases">
        <authorList>
            <person name="Varghese N."/>
            <person name="Submissions S."/>
        </authorList>
    </citation>
    <scope>NUCLEOTIDE SEQUENCE [LARGE SCALE GENOMIC DNA]</scope>
    <source>
        <strain evidence="4">LNB2</strain>
    </source>
</reference>
<dbReference type="GO" id="GO:0035438">
    <property type="term" value="F:cyclic-di-GMP binding"/>
    <property type="evidence" value="ECO:0007669"/>
    <property type="project" value="InterPro"/>
</dbReference>
<dbReference type="Pfam" id="PF07238">
    <property type="entry name" value="PilZ"/>
    <property type="match status" value="1"/>
</dbReference>
<evidence type="ECO:0000256" key="1">
    <source>
        <dbReference type="SAM" id="Phobius"/>
    </source>
</evidence>
<dbReference type="EMBL" id="FZOS01000042">
    <property type="protein sequence ID" value="SNT10988.1"/>
    <property type="molecule type" value="Genomic_DNA"/>
</dbReference>
<gene>
    <name evidence="3" type="ORF">SAMN06295912_14217</name>
</gene>
<dbReference type="AlphaFoldDB" id="A0A239JZT2"/>
<accession>A0A239JZT2</accession>
<dbReference type="SUPFAM" id="SSF141371">
    <property type="entry name" value="PilZ domain-like"/>
    <property type="match status" value="1"/>
</dbReference>
<feature type="domain" description="PilZ" evidence="2">
    <location>
        <begin position="15"/>
        <end position="97"/>
    </location>
</feature>
<organism evidence="3 4">
    <name type="scientific">Edaphosphingomonas laterariae</name>
    <dbReference type="NCBI Taxonomy" id="861865"/>
    <lineage>
        <taxon>Bacteria</taxon>
        <taxon>Pseudomonadati</taxon>
        <taxon>Pseudomonadota</taxon>
        <taxon>Alphaproteobacteria</taxon>
        <taxon>Sphingomonadales</taxon>
        <taxon>Rhizorhabdaceae</taxon>
        <taxon>Edaphosphingomonas</taxon>
    </lineage>
</organism>
<dbReference type="OrthoDB" id="7562267at2"/>
<keyword evidence="1" id="KW-0812">Transmembrane</keyword>
<proteinExistence type="predicted"/>
<sequence>MSLAAKLRQTFDDEERRSARTRLRLDGGVRHGSEDYSDITVHDLSADGFRAESPLELSPGMTVEVDLPGIGLREAHVMWAGHPYAGCAFDQPLLREQARAALAESPVVWGEFGSAETGPSALSRGAAAFLDFTAETPASAEVASEPPLPFRTRARAIIGLNALLWAAIGAIAWLLLA</sequence>
<dbReference type="InterPro" id="IPR009875">
    <property type="entry name" value="PilZ_domain"/>
</dbReference>
<dbReference type="Proteomes" id="UP000198281">
    <property type="component" value="Unassembled WGS sequence"/>
</dbReference>
<keyword evidence="1" id="KW-1133">Transmembrane helix</keyword>
<evidence type="ECO:0000313" key="4">
    <source>
        <dbReference type="Proteomes" id="UP000198281"/>
    </source>
</evidence>
<evidence type="ECO:0000313" key="3">
    <source>
        <dbReference type="EMBL" id="SNT10988.1"/>
    </source>
</evidence>
<dbReference type="RefSeq" id="WP_089221184.1">
    <property type="nucleotide sequence ID" value="NZ_FZOS01000042.1"/>
</dbReference>
<name>A0A239JZT2_9SPHN</name>
<evidence type="ECO:0000259" key="2">
    <source>
        <dbReference type="Pfam" id="PF07238"/>
    </source>
</evidence>
<keyword evidence="4" id="KW-1185">Reference proteome</keyword>
<protein>
    <submittedName>
        <fullName evidence="3">PilZ domain-containing protein</fullName>
    </submittedName>
</protein>
<dbReference type="Gene3D" id="2.40.10.220">
    <property type="entry name" value="predicted glycosyltransferase like domains"/>
    <property type="match status" value="1"/>
</dbReference>
<keyword evidence="1" id="KW-0472">Membrane</keyword>